<comment type="caution">
    <text evidence="2">The sequence shown here is derived from an EMBL/GenBank/DDBJ whole genome shotgun (WGS) entry which is preliminary data.</text>
</comment>
<evidence type="ECO:0000313" key="2">
    <source>
        <dbReference type="EMBL" id="MPM03205.1"/>
    </source>
</evidence>
<dbReference type="Pfam" id="PF20377">
    <property type="entry name" value="DUF6672"/>
    <property type="match status" value="1"/>
</dbReference>
<dbReference type="AlphaFoldDB" id="A0A644WH52"/>
<protein>
    <submittedName>
        <fullName evidence="2">Uncharacterized protein</fullName>
    </submittedName>
</protein>
<keyword evidence="1" id="KW-0472">Membrane</keyword>
<proteinExistence type="predicted"/>
<keyword evidence="1" id="KW-0812">Transmembrane</keyword>
<accession>A0A644WH52</accession>
<sequence length="161" mass="18049">MSITFNRKTWIRLSAIIVLLAFSVFLFFIGRQHTVLVDNKTITVNGAEVKALQLVEVQVNKLDGLELAARDRDKFEVTGQTHKVTVVYTDSNWEEHVITRKFKIPLMQDMVMILVPALVADADADQSIWLENYEPPTYAMTAAPAEETVVTDDLAGLITAL</sequence>
<keyword evidence="1" id="KW-1133">Transmembrane helix</keyword>
<dbReference type="InterPro" id="IPR046654">
    <property type="entry name" value="DUF6672"/>
</dbReference>
<dbReference type="EMBL" id="VSSQ01000933">
    <property type="protein sequence ID" value="MPM03205.1"/>
    <property type="molecule type" value="Genomic_DNA"/>
</dbReference>
<evidence type="ECO:0000256" key="1">
    <source>
        <dbReference type="SAM" id="Phobius"/>
    </source>
</evidence>
<gene>
    <name evidence="2" type="ORF">SDC9_49469</name>
</gene>
<name>A0A644WH52_9ZZZZ</name>
<reference evidence="2" key="1">
    <citation type="submission" date="2019-08" db="EMBL/GenBank/DDBJ databases">
        <authorList>
            <person name="Kucharzyk K."/>
            <person name="Murdoch R.W."/>
            <person name="Higgins S."/>
            <person name="Loffler F."/>
        </authorList>
    </citation>
    <scope>NUCLEOTIDE SEQUENCE</scope>
</reference>
<feature type="transmembrane region" description="Helical" evidence="1">
    <location>
        <begin position="12"/>
        <end position="30"/>
    </location>
</feature>
<organism evidence="2">
    <name type="scientific">bioreactor metagenome</name>
    <dbReference type="NCBI Taxonomy" id="1076179"/>
    <lineage>
        <taxon>unclassified sequences</taxon>
        <taxon>metagenomes</taxon>
        <taxon>ecological metagenomes</taxon>
    </lineage>
</organism>